<reference evidence="2 3" key="1">
    <citation type="submission" date="2017-12" db="EMBL/GenBank/DDBJ databases">
        <title>Gene loss provides genomic basis for host adaptation in cereal stripe rust fungi.</title>
        <authorList>
            <person name="Xia C."/>
        </authorList>
    </citation>
    <scope>NUCLEOTIDE SEQUENCE [LARGE SCALE GENOMIC DNA]</scope>
    <source>
        <strain evidence="2 3">93TX-2</strain>
    </source>
</reference>
<dbReference type="GO" id="GO:0016407">
    <property type="term" value="F:acetyltransferase activity"/>
    <property type="evidence" value="ECO:0007669"/>
    <property type="project" value="InterPro"/>
</dbReference>
<reference evidence="3" key="3">
    <citation type="journal article" date="2018" name="Mol. Plant Microbe Interact.">
        <title>Genome sequence resources for the wheat stripe rust pathogen (Puccinia striiformis f. sp. tritici) and the barley stripe rust pathogen (Puccinia striiformis f. sp. hordei).</title>
        <authorList>
            <person name="Xia C."/>
            <person name="Wang M."/>
            <person name="Yin C."/>
            <person name="Cornejo O.E."/>
            <person name="Hulbert S.H."/>
            <person name="Chen X."/>
        </authorList>
    </citation>
    <scope>NUCLEOTIDE SEQUENCE [LARGE SCALE GENOMIC DNA]</scope>
    <source>
        <strain evidence="3">93TX-2</strain>
    </source>
</reference>
<name>A0A2S4VNP9_9BASI</name>
<protein>
    <submittedName>
        <fullName evidence="2">Uncharacterized protein</fullName>
    </submittedName>
</protein>
<evidence type="ECO:0000313" key="3">
    <source>
        <dbReference type="Proteomes" id="UP000238274"/>
    </source>
</evidence>
<dbReference type="PANTHER" id="PTHR11786">
    <property type="entry name" value="N-HYDROXYARYLAMINE O-ACETYLTRANSFERASE"/>
    <property type="match status" value="1"/>
</dbReference>
<accession>A0A2S4VNP9</accession>
<comment type="similarity">
    <text evidence="1">Belongs to the arylamine N-acetyltransferase family.</text>
</comment>
<dbReference type="InterPro" id="IPR053710">
    <property type="entry name" value="Arylamine_NAT_domain_sf"/>
</dbReference>
<proteinExistence type="inferred from homology"/>
<evidence type="ECO:0000256" key="1">
    <source>
        <dbReference type="ARBA" id="ARBA00006547"/>
    </source>
</evidence>
<evidence type="ECO:0000313" key="2">
    <source>
        <dbReference type="EMBL" id="POW11174.1"/>
    </source>
</evidence>
<comment type="caution">
    <text evidence="2">The sequence shown here is derived from an EMBL/GenBank/DDBJ whole genome shotgun (WGS) entry which is preliminary data.</text>
</comment>
<organism evidence="2 3">
    <name type="scientific">Puccinia striiformis</name>
    <dbReference type="NCBI Taxonomy" id="27350"/>
    <lineage>
        <taxon>Eukaryota</taxon>
        <taxon>Fungi</taxon>
        <taxon>Dikarya</taxon>
        <taxon>Basidiomycota</taxon>
        <taxon>Pucciniomycotina</taxon>
        <taxon>Pucciniomycetes</taxon>
        <taxon>Pucciniales</taxon>
        <taxon>Pucciniaceae</taxon>
        <taxon>Puccinia</taxon>
    </lineage>
</organism>
<sequence length="446" mass="51169">MLSVDEERWVRRCVLRRCANESMRECFGPSSTGGECLRRRAEMGFIAVEVVALTRGVWPARGRAGYKYCEMNLARLVVPAFPKWICNTRQRAPPIQGRAIIFWLANWGSGPMMSEPNDRLFTASEIKEYLERIGLVHEDIDSLSPLEKLRTLHLNHILSIPFDTTAIHLPPKWWTTEPANDQLITLDHKNNQTKPELVSVDCDKAFNNIIKERRGGYCWSLNSSFARLLLSLGYQVSQLPARVFYYRNQDPKVSGYTWTPLCHECLLVDTNETGKFICDVGFGGGSSAYPVPFEHNVEIETLTVGEKFRIVKEKCINLEMGSSGQDEGFTVQRWCGEYWSPCYHFLVSPIAFADIPMFNWYTTLHEEAHFRSIMVVTRLQKDGSRRSLYYSINQHGQPDQIKLHTRKFTTAEDSDVTYIKPTYSELFKTLQREFGWGPSHVISQGA</sequence>
<dbReference type="Pfam" id="PF00797">
    <property type="entry name" value="Acetyltransf_2"/>
    <property type="match status" value="1"/>
</dbReference>
<dbReference type="PANTHER" id="PTHR11786:SF0">
    <property type="entry name" value="ARYLAMINE N-ACETYLTRANSFERASE 4-RELATED"/>
    <property type="match status" value="1"/>
</dbReference>
<gene>
    <name evidence="2" type="ORF">PSHT_08463</name>
</gene>
<dbReference type="VEuPathDB" id="FungiDB:PSHT_08463"/>
<dbReference type="InterPro" id="IPR038765">
    <property type="entry name" value="Papain-like_cys_pep_sf"/>
</dbReference>
<reference evidence="3" key="2">
    <citation type="journal article" date="2018" name="BMC Genomics">
        <title>Genomic insights into host adaptation between the wheat stripe rust pathogen (Puccinia striiformis f. sp. tritici) and the barley stripe rust pathogen (Puccinia striiformis f. sp. hordei).</title>
        <authorList>
            <person name="Xia C."/>
            <person name="Wang M."/>
            <person name="Yin C."/>
            <person name="Cornejo O.E."/>
            <person name="Hulbert S.H."/>
            <person name="Chen X."/>
        </authorList>
    </citation>
    <scope>NUCLEOTIDE SEQUENCE [LARGE SCALE GENOMIC DNA]</scope>
    <source>
        <strain evidence="3">93TX-2</strain>
    </source>
</reference>
<dbReference type="SUPFAM" id="SSF54001">
    <property type="entry name" value="Cysteine proteinases"/>
    <property type="match status" value="1"/>
</dbReference>
<dbReference type="Gene3D" id="3.30.2140.20">
    <property type="match status" value="1"/>
</dbReference>
<dbReference type="EMBL" id="PKSM01000113">
    <property type="protein sequence ID" value="POW11174.1"/>
    <property type="molecule type" value="Genomic_DNA"/>
</dbReference>
<dbReference type="InterPro" id="IPR001447">
    <property type="entry name" value="Arylamine_N-AcTrfase"/>
</dbReference>
<dbReference type="OrthoDB" id="10260017at2759"/>
<keyword evidence="3" id="KW-1185">Reference proteome</keyword>
<dbReference type="AlphaFoldDB" id="A0A2S4VNP9"/>
<dbReference type="VEuPathDB" id="FungiDB:PSTT_09819"/>
<dbReference type="Proteomes" id="UP000238274">
    <property type="component" value="Unassembled WGS sequence"/>
</dbReference>